<protein>
    <recommendedName>
        <fullName evidence="3">Protein kinase domain-containing protein</fullName>
    </recommendedName>
</protein>
<evidence type="ECO:0000313" key="2">
    <source>
        <dbReference type="Proteomes" id="UP000252519"/>
    </source>
</evidence>
<comment type="caution">
    <text evidence="1">The sequence shown here is derived from an EMBL/GenBank/DDBJ whole genome shotgun (WGS) entry which is preliminary data.</text>
</comment>
<dbReference type="InterPro" id="IPR011009">
    <property type="entry name" value="Kinase-like_dom_sf"/>
</dbReference>
<dbReference type="SUPFAM" id="SSF56112">
    <property type="entry name" value="Protein kinase-like (PK-like)"/>
    <property type="match status" value="1"/>
</dbReference>
<dbReference type="InterPro" id="IPR050235">
    <property type="entry name" value="CK1_Ser-Thr_kinase"/>
</dbReference>
<keyword evidence="2" id="KW-1185">Reference proteome</keyword>
<name>A0A368GVC5_ANCCA</name>
<reference evidence="1 2" key="1">
    <citation type="submission" date="2014-10" db="EMBL/GenBank/DDBJ databases">
        <title>Draft genome of the hookworm Ancylostoma caninum.</title>
        <authorList>
            <person name="Mitreva M."/>
        </authorList>
    </citation>
    <scope>NUCLEOTIDE SEQUENCE [LARGE SCALE GENOMIC DNA]</scope>
    <source>
        <strain evidence="1 2">Baltimore</strain>
    </source>
</reference>
<evidence type="ECO:0000313" key="1">
    <source>
        <dbReference type="EMBL" id="RCN48326.1"/>
    </source>
</evidence>
<dbReference type="PANTHER" id="PTHR11909">
    <property type="entry name" value="CASEIN KINASE-RELATED"/>
    <property type="match status" value="1"/>
</dbReference>
<dbReference type="STRING" id="29170.A0A368GVC5"/>
<evidence type="ECO:0008006" key="3">
    <source>
        <dbReference type="Google" id="ProtNLM"/>
    </source>
</evidence>
<dbReference type="AlphaFoldDB" id="A0A368GVC5"/>
<gene>
    <name evidence="1" type="ORF">ANCCAN_05615</name>
</gene>
<organism evidence="1 2">
    <name type="scientific">Ancylostoma caninum</name>
    <name type="common">Dog hookworm</name>
    <dbReference type="NCBI Taxonomy" id="29170"/>
    <lineage>
        <taxon>Eukaryota</taxon>
        <taxon>Metazoa</taxon>
        <taxon>Ecdysozoa</taxon>
        <taxon>Nematoda</taxon>
        <taxon>Chromadorea</taxon>
        <taxon>Rhabditida</taxon>
        <taxon>Rhabditina</taxon>
        <taxon>Rhabditomorpha</taxon>
        <taxon>Strongyloidea</taxon>
        <taxon>Ancylostomatidae</taxon>
        <taxon>Ancylostomatinae</taxon>
        <taxon>Ancylostoma</taxon>
    </lineage>
</organism>
<accession>A0A368GVC5</accession>
<dbReference type="EMBL" id="JOJR01000048">
    <property type="protein sequence ID" value="RCN48326.1"/>
    <property type="molecule type" value="Genomic_DNA"/>
</dbReference>
<dbReference type="Proteomes" id="UP000252519">
    <property type="component" value="Unassembled WGS sequence"/>
</dbReference>
<sequence>MARSFVAKDDATGKLAIRKPREGDQLFRGTPRYCSLNTHYRKEQGRVDDLWAWLYMLVELHIGLPWNRIGNEKVILAQKEKCSKEDLFRTCPREFFKIHDYLKTLKYEDRPDYYGLYSECLAGLKRVHGSFLDRYEWEMDTNEDVATALSISESDWKPHKPLGKSKLAHKSYPFTTKAVFEKNILML</sequence>
<dbReference type="OrthoDB" id="5979581at2759"/>
<proteinExistence type="predicted"/>
<dbReference type="Gene3D" id="1.10.510.10">
    <property type="entry name" value="Transferase(Phosphotransferase) domain 1"/>
    <property type="match status" value="1"/>
</dbReference>